<keyword evidence="3" id="KW-1185">Reference proteome</keyword>
<dbReference type="KEGG" id="mew:MSWAN_2064"/>
<evidence type="ECO:0000259" key="1">
    <source>
        <dbReference type="Pfam" id="PF02579"/>
    </source>
</evidence>
<dbReference type="Gene3D" id="3.30.420.130">
    <property type="entry name" value="Dinitrogenase iron-molybdenum cofactor biosynthesis domain"/>
    <property type="match status" value="1"/>
</dbReference>
<dbReference type="EMBL" id="CP002772">
    <property type="protein sequence ID" value="AEG19073.1"/>
    <property type="molecule type" value="Genomic_DNA"/>
</dbReference>
<dbReference type="InterPro" id="IPR036105">
    <property type="entry name" value="DiNase_FeMo-co_biosyn_sf"/>
</dbReference>
<dbReference type="PANTHER" id="PTHR42983">
    <property type="entry name" value="DINITROGENASE IRON-MOLYBDENUM COFACTOR PROTEIN-RELATED"/>
    <property type="match status" value="1"/>
</dbReference>
<dbReference type="PANTHER" id="PTHR42983:SF1">
    <property type="entry name" value="IRON-MOLYBDENUM PROTEIN"/>
    <property type="match status" value="1"/>
</dbReference>
<dbReference type="SUPFAM" id="SSF53146">
    <property type="entry name" value="Nitrogenase accessory factor-like"/>
    <property type="match status" value="1"/>
</dbReference>
<protein>
    <submittedName>
        <fullName evidence="2">Dinitrogenase iron-molybdenum cofactor biosynthesis protein</fullName>
    </submittedName>
</protein>
<evidence type="ECO:0000313" key="2">
    <source>
        <dbReference type="EMBL" id="AEG19073.1"/>
    </source>
</evidence>
<dbReference type="GeneID" id="10669582"/>
<dbReference type="CDD" id="cd00851">
    <property type="entry name" value="MTH1175"/>
    <property type="match status" value="1"/>
</dbReference>
<gene>
    <name evidence="2" type="ordered locus">MSWAN_2064</name>
</gene>
<dbReference type="STRING" id="868131.MSWAN_2064"/>
<feature type="domain" description="Dinitrogenase iron-molybdenum cofactor biosynthesis" evidence="1">
    <location>
        <begin position="17"/>
        <end position="105"/>
    </location>
</feature>
<dbReference type="InterPro" id="IPR033913">
    <property type="entry name" value="MTH1175_dom"/>
</dbReference>
<dbReference type="eggNOG" id="arCOG02734">
    <property type="taxonomic scope" value="Archaea"/>
</dbReference>
<dbReference type="Pfam" id="PF02579">
    <property type="entry name" value="Nitro_FeMo-Co"/>
    <property type="match status" value="1"/>
</dbReference>
<dbReference type="RefSeq" id="WP_013826572.1">
    <property type="nucleotide sequence ID" value="NC_015574.1"/>
</dbReference>
<dbReference type="Proteomes" id="UP000009231">
    <property type="component" value="Chromosome"/>
</dbReference>
<reference evidence="2 3" key="1">
    <citation type="journal article" date="2014" name="Int. J. Syst. Evol. Microbiol.">
        <title>Methanobacterium paludis sp. nov. and a novel strain of Methanobacterium lacus isolated from northern peatlands.</title>
        <authorList>
            <person name="Cadillo-Quiroz H."/>
            <person name="Brauer S.L."/>
            <person name="Goodson N."/>
            <person name="Yavitt J.B."/>
            <person name="Zinder S.H."/>
        </authorList>
    </citation>
    <scope>NUCLEOTIDE SEQUENCE [LARGE SCALE GENOMIC DNA]</scope>
    <source>
        <strain evidence="3">DSM 25820 / JCM 18151 / SWAN1</strain>
    </source>
</reference>
<accession>F6D2E1</accession>
<dbReference type="OrthoDB" id="85838at2157"/>
<sequence length="121" mass="12803">MTMICVPTESDIGPYAEMSAHFGKTSYFVFAEVENGIIKCYESKKCTGRHEGGTMTPAEIIAESSADILICGGLGSKAISILTQNGITIFSGASGTVEDVIKQWNAGKLSSTNENSCPKDN</sequence>
<name>F6D2E1_METPW</name>
<proteinExistence type="predicted"/>
<evidence type="ECO:0000313" key="3">
    <source>
        <dbReference type="Proteomes" id="UP000009231"/>
    </source>
</evidence>
<organism evidence="2 3">
    <name type="scientific">Methanobacterium paludis (strain DSM 25820 / JCM 18151 / SWAN1)</name>
    <dbReference type="NCBI Taxonomy" id="868131"/>
    <lineage>
        <taxon>Archaea</taxon>
        <taxon>Methanobacteriati</taxon>
        <taxon>Methanobacteriota</taxon>
        <taxon>Methanomada group</taxon>
        <taxon>Methanobacteria</taxon>
        <taxon>Methanobacteriales</taxon>
        <taxon>Methanobacteriaceae</taxon>
        <taxon>Methanobacterium</taxon>
    </lineage>
</organism>
<dbReference type="InterPro" id="IPR003731">
    <property type="entry name" value="Di-Nase_FeMo-co_biosynth"/>
</dbReference>
<dbReference type="AlphaFoldDB" id="F6D2E1"/>
<dbReference type="HOGENOM" id="CLU_104194_2_1_2"/>